<dbReference type="InterPro" id="IPR010368">
    <property type="entry name" value="Com_YlbF"/>
</dbReference>
<dbReference type="Pfam" id="PF06133">
    <property type="entry name" value="Com_YlbF"/>
    <property type="match status" value="1"/>
</dbReference>
<organism evidence="1 2">
    <name type="scientific">Streptococcus ictaluri 707-05</name>
    <dbReference type="NCBI Taxonomy" id="764299"/>
    <lineage>
        <taxon>Bacteria</taxon>
        <taxon>Bacillati</taxon>
        <taxon>Bacillota</taxon>
        <taxon>Bacilli</taxon>
        <taxon>Lactobacillales</taxon>
        <taxon>Streptococcaceae</taxon>
        <taxon>Streptococcus</taxon>
    </lineage>
</organism>
<accession>G5K1I3</accession>
<dbReference type="EMBL" id="AEUX02000005">
    <property type="protein sequence ID" value="EHI70072.1"/>
    <property type="molecule type" value="Genomic_DNA"/>
</dbReference>
<evidence type="ECO:0000313" key="2">
    <source>
        <dbReference type="Proteomes" id="UP000003330"/>
    </source>
</evidence>
<gene>
    <name evidence="1" type="ORF">STRIC_2241</name>
</gene>
<sequence>MLVINEELLAIEDVIDDLVDAIRQTSQFQAYALAKKAFDEDALLKSKVTHFQELKQVYEVSEKTLAYHPEGKK</sequence>
<reference evidence="1 2" key="1">
    <citation type="journal article" date="2014" name="Int. J. Syst. Evol. Microbiol.">
        <title>Phylogenomics and the dynamic genome evolution of the genus Streptococcus.</title>
        <authorList>
            <consortium name="The Broad Institute Genome Sequencing Platform"/>
            <person name="Richards V.P."/>
            <person name="Palmer S.R."/>
            <person name="Pavinski Bitar P.D."/>
            <person name="Qin X."/>
            <person name="Weinstock G.M."/>
            <person name="Highlander S.K."/>
            <person name="Town C.D."/>
            <person name="Burne R.A."/>
            <person name="Stanhope M.J."/>
        </authorList>
    </citation>
    <scope>NUCLEOTIDE SEQUENCE [LARGE SCALE GENOMIC DNA]</scope>
    <source>
        <strain evidence="1 2">707-05</strain>
    </source>
</reference>
<protein>
    <submittedName>
        <fullName evidence="1">Uncharacterized protein</fullName>
    </submittedName>
</protein>
<dbReference type="Proteomes" id="UP000003330">
    <property type="component" value="Unassembled WGS sequence"/>
</dbReference>
<dbReference type="STRING" id="764299.STRIC_2241"/>
<dbReference type="SUPFAM" id="SSF158622">
    <property type="entry name" value="YheA/YmcA-like"/>
    <property type="match status" value="1"/>
</dbReference>
<proteinExistence type="predicted"/>
<comment type="caution">
    <text evidence="1">The sequence shown here is derived from an EMBL/GenBank/DDBJ whole genome shotgun (WGS) entry which is preliminary data.</text>
</comment>
<keyword evidence="2" id="KW-1185">Reference proteome</keyword>
<dbReference type="Gene3D" id="1.20.1500.10">
    <property type="entry name" value="YheA/YmcA-like"/>
    <property type="match status" value="1"/>
</dbReference>
<dbReference type="RefSeq" id="WP_008088223.1">
    <property type="nucleotide sequence ID" value="NZ_AEUX02000005.1"/>
</dbReference>
<name>G5K1I3_9STRE</name>
<dbReference type="AlphaFoldDB" id="G5K1I3"/>
<evidence type="ECO:0000313" key="1">
    <source>
        <dbReference type="EMBL" id="EHI70072.1"/>
    </source>
</evidence>
<dbReference type="InterPro" id="IPR023378">
    <property type="entry name" value="YheA/YmcA-like_dom_sf"/>
</dbReference>